<dbReference type="InterPro" id="IPR007348">
    <property type="entry name" value="CopC_dom"/>
</dbReference>
<protein>
    <submittedName>
        <fullName evidence="7">Copper resistance protein CopC</fullName>
    </submittedName>
</protein>
<feature type="region of interest" description="Disordered" evidence="3">
    <location>
        <begin position="136"/>
        <end position="165"/>
    </location>
</feature>
<proteinExistence type="predicted"/>
<evidence type="ECO:0000256" key="2">
    <source>
        <dbReference type="ARBA" id="ARBA00023008"/>
    </source>
</evidence>
<name>A0A3S0BGC2_9CORY</name>
<dbReference type="GO" id="GO:0046688">
    <property type="term" value="P:response to copper ion"/>
    <property type="evidence" value="ECO:0007669"/>
    <property type="project" value="InterPro"/>
</dbReference>
<keyword evidence="4" id="KW-0812">Transmembrane</keyword>
<dbReference type="Pfam" id="PF04234">
    <property type="entry name" value="CopC"/>
    <property type="match status" value="1"/>
</dbReference>
<dbReference type="GO" id="GO:0005507">
    <property type="term" value="F:copper ion binding"/>
    <property type="evidence" value="ECO:0007669"/>
    <property type="project" value="InterPro"/>
</dbReference>
<evidence type="ECO:0000259" key="6">
    <source>
        <dbReference type="Pfam" id="PF04234"/>
    </source>
</evidence>
<dbReference type="InterPro" id="IPR014755">
    <property type="entry name" value="Cu-Rt/internalin_Ig-like"/>
</dbReference>
<keyword evidence="4" id="KW-1133">Transmembrane helix</keyword>
<dbReference type="GO" id="GO:0042597">
    <property type="term" value="C:periplasmic space"/>
    <property type="evidence" value="ECO:0007669"/>
    <property type="project" value="InterPro"/>
</dbReference>
<accession>A0A3S0BGC2</accession>
<reference evidence="7 8" key="1">
    <citation type="submission" date="2018-12" db="EMBL/GenBank/DDBJ databases">
        <title>YIM 101343 draft genome.</title>
        <authorList>
            <person name="Chen X."/>
        </authorList>
    </citation>
    <scope>NUCLEOTIDE SEQUENCE [LARGE SCALE GENOMIC DNA]</scope>
    <source>
        <strain evidence="7 8">YIM 101343</strain>
    </source>
</reference>
<dbReference type="AlphaFoldDB" id="A0A3S0BGC2"/>
<organism evidence="7 8">
    <name type="scientific">Corynebacterium hylobatis</name>
    <dbReference type="NCBI Taxonomy" id="1859290"/>
    <lineage>
        <taxon>Bacteria</taxon>
        <taxon>Bacillati</taxon>
        <taxon>Actinomycetota</taxon>
        <taxon>Actinomycetes</taxon>
        <taxon>Mycobacteriales</taxon>
        <taxon>Corynebacteriaceae</taxon>
        <taxon>Corynebacterium</taxon>
    </lineage>
</organism>
<keyword evidence="8" id="KW-1185">Reference proteome</keyword>
<feature type="chain" id="PRO_5018651282" evidence="5">
    <location>
        <begin position="35"/>
        <end position="201"/>
    </location>
</feature>
<dbReference type="Proteomes" id="UP000274907">
    <property type="component" value="Unassembled WGS sequence"/>
</dbReference>
<dbReference type="Gene3D" id="2.60.40.1220">
    <property type="match status" value="1"/>
</dbReference>
<comment type="caution">
    <text evidence="7">The sequence shown here is derived from an EMBL/GenBank/DDBJ whole genome shotgun (WGS) entry which is preliminary data.</text>
</comment>
<sequence length="201" mass="20518">MPSVTVPRFRPFRTLTAATVVAAGLALSAPAALAHDVVIGGDPADNAVLQEFPDTISLEFSGYVKEDFNTLAISEAESGDVLFSGEPAIDGRWVSLDVPADIEPGAGEYRIGFQITSSDGHSTRGMTTFTVTGGEAAAGETTGTAAPATTADTTEVSNDPGAGESGLPEGPMAWVLAGVGVLAVLGVVIMMIARGRHNTQE</sequence>
<keyword evidence="2" id="KW-0186">Copper</keyword>
<dbReference type="InterPro" id="IPR014756">
    <property type="entry name" value="Ig_E-set"/>
</dbReference>
<evidence type="ECO:0000256" key="1">
    <source>
        <dbReference type="ARBA" id="ARBA00022729"/>
    </source>
</evidence>
<feature type="transmembrane region" description="Helical" evidence="4">
    <location>
        <begin position="172"/>
        <end position="193"/>
    </location>
</feature>
<keyword evidence="4" id="KW-0472">Membrane</keyword>
<dbReference type="OrthoDB" id="5242236at2"/>
<dbReference type="EMBL" id="RXHJ01000017">
    <property type="protein sequence ID" value="RSZ61642.1"/>
    <property type="molecule type" value="Genomic_DNA"/>
</dbReference>
<dbReference type="SUPFAM" id="SSF81296">
    <property type="entry name" value="E set domains"/>
    <property type="match status" value="1"/>
</dbReference>
<evidence type="ECO:0000313" key="7">
    <source>
        <dbReference type="EMBL" id="RSZ61642.1"/>
    </source>
</evidence>
<feature type="compositionally biased region" description="Low complexity" evidence="3">
    <location>
        <begin position="136"/>
        <end position="155"/>
    </location>
</feature>
<feature type="signal peptide" evidence="5">
    <location>
        <begin position="1"/>
        <end position="34"/>
    </location>
</feature>
<evidence type="ECO:0000313" key="8">
    <source>
        <dbReference type="Proteomes" id="UP000274907"/>
    </source>
</evidence>
<gene>
    <name evidence="7" type="ORF">EAH68_12090</name>
</gene>
<keyword evidence="1 5" id="KW-0732">Signal</keyword>
<feature type="domain" description="CopC" evidence="6">
    <location>
        <begin position="35"/>
        <end position="131"/>
    </location>
</feature>
<evidence type="ECO:0000256" key="4">
    <source>
        <dbReference type="SAM" id="Phobius"/>
    </source>
</evidence>
<evidence type="ECO:0000256" key="5">
    <source>
        <dbReference type="SAM" id="SignalP"/>
    </source>
</evidence>
<evidence type="ECO:0000256" key="3">
    <source>
        <dbReference type="SAM" id="MobiDB-lite"/>
    </source>
</evidence>